<accession>A0ABY9QSA6</accession>
<feature type="region of interest" description="Disordered" evidence="1">
    <location>
        <begin position="8"/>
        <end position="29"/>
    </location>
</feature>
<evidence type="ECO:0000313" key="2">
    <source>
        <dbReference type="EMBL" id="WMW06453.1"/>
    </source>
</evidence>
<dbReference type="RefSeq" id="WP_011536212.1">
    <property type="nucleotide sequence ID" value="NZ_CP132921.1"/>
</dbReference>
<dbReference type="Proteomes" id="UP001183127">
    <property type="component" value="Chromosome"/>
</dbReference>
<reference evidence="2 3" key="1">
    <citation type="submission" date="2023-08" db="EMBL/GenBank/DDBJ databases">
        <title>Complete Genome Sequence of Pseudomonas entomophila TVIN A01.</title>
        <authorList>
            <person name="Shelke T."/>
            <person name="Mahar N.S."/>
            <person name="Gupta I."/>
            <person name="Gupta V."/>
        </authorList>
    </citation>
    <scope>NUCLEOTIDE SEQUENCE [LARGE SCALE GENOMIC DNA]</scope>
    <source>
        <strain evidence="2 3">TVIN-A01</strain>
    </source>
</reference>
<evidence type="ECO:0000313" key="3">
    <source>
        <dbReference type="Proteomes" id="UP001183127"/>
    </source>
</evidence>
<evidence type="ECO:0000256" key="1">
    <source>
        <dbReference type="SAM" id="MobiDB-lite"/>
    </source>
</evidence>
<protein>
    <submittedName>
        <fullName evidence="2">Suppressor of fused domain protein</fullName>
    </submittedName>
</protein>
<keyword evidence="3" id="KW-1185">Reference proteome</keyword>
<sequence length="273" mass="29374">MDFFKKLFGQSRPNTRETEPQPQPPIAEPEPAMTAVEAANQAAREAGCAVLDRHWQTVGNVEQDVLGYAISPSLMGGSHWPSTRQAYRIVRRERSILLASDGLSDPFDDVEGAGNGFELELFVESADFPEAVYGKTGDVSPFMGSWAFDVVRTVADTVADAGGINHRLERFGVLSFELPGVSESPCMKGQLPAHFVTEDDCLGVLVGGPAPDFSTHLADMPLSPVTLVPVVLITAAELDYVRNGGGQARMDLVERLQAAGHGHVSSLQRESVI</sequence>
<gene>
    <name evidence="2" type="ORF">RAH46_03715</name>
</gene>
<organism evidence="2 3">
    <name type="scientific">Pseudomonas entomophila</name>
    <dbReference type="NCBI Taxonomy" id="312306"/>
    <lineage>
        <taxon>Bacteria</taxon>
        <taxon>Pseudomonadati</taxon>
        <taxon>Pseudomonadota</taxon>
        <taxon>Gammaproteobacteria</taxon>
        <taxon>Pseudomonadales</taxon>
        <taxon>Pseudomonadaceae</taxon>
        <taxon>Pseudomonas</taxon>
    </lineage>
</organism>
<proteinExistence type="predicted"/>
<dbReference type="EMBL" id="CP132921">
    <property type="protein sequence ID" value="WMW06453.1"/>
    <property type="molecule type" value="Genomic_DNA"/>
</dbReference>
<dbReference type="GeneID" id="32808154"/>
<name>A0ABY9QSA6_9PSED</name>